<organism evidence="7">
    <name type="scientific">mine drainage metagenome</name>
    <dbReference type="NCBI Taxonomy" id="410659"/>
    <lineage>
        <taxon>unclassified sequences</taxon>
        <taxon>metagenomes</taxon>
        <taxon>ecological metagenomes</taxon>
    </lineage>
</organism>
<name>T1BMH1_9ZZZZ</name>
<gene>
    <name evidence="7" type="ORF">B1A_06705</name>
</gene>
<dbReference type="PANTHER" id="PTHR18895:SF74">
    <property type="entry name" value="MTRF1L RELEASE FACTOR GLUTAMINE METHYLTRANSFERASE"/>
    <property type="match status" value="1"/>
</dbReference>
<keyword evidence="4" id="KW-0949">S-adenosyl-L-methionine</keyword>
<proteinExistence type="predicted"/>
<evidence type="ECO:0000259" key="6">
    <source>
        <dbReference type="Pfam" id="PF05175"/>
    </source>
</evidence>
<dbReference type="Gene3D" id="3.40.50.150">
    <property type="entry name" value="Vaccinia Virus protein VP39"/>
    <property type="match status" value="1"/>
</dbReference>
<dbReference type="EC" id="2.1.1.297" evidence="1"/>
<reference evidence="7" key="1">
    <citation type="submission" date="2013-08" db="EMBL/GenBank/DDBJ databases">
        <authorList>
            <person name="Mendez C."/>
            <person name="Richter M."/>
            <person name="Ferrer M."/>
            <person name="Sanchez J."/>
        </authorList>
    </citation>
    <scope>NUCLEOTIDE SEQUENCE</scope>
</reference>
<evidence type="ECO:0000256" key="3">
    <source>
        <dbReference type="ARBA" id="ARBA00022679"/>
    </source>
</evidence>
<dbReference type="PANTHER" id="PTHR18895">
    <property type="entry name" value="HEMK METHYLTRANSFERASE"/>
    <property type="match status" value="1"/>
</dbReference>
<dbReference type="InterPro" id="IPR050320">
    <property type="entry name" value="N5-glutamine_MTase"/>
</dbReference>
<sequence length="153" mass="16491">MALAHERPRWRVSATDISSAALSVARANAVALGLERVAFAQGSWFAALPARRFDLVVSNPPYVAADDAALAALVHEPRRALTPGPDALACLREIVDEAPRFLEGGGWLLLEHGAEQGSQVAGALRARGFVTVRTHRDLAGHERVTEGQWPEIR</sequence>
<dbReference type="CDD" id="cd02440">
    <property type="entry name" value="AdoMet_MTases"/>
    <property type="match status" value="1"/>
</dbReference>
<evidence type="ECO:0000256" key="2">
    <source>
        <dbReference type="ARBA" id="ARBA00022603"/>
    </source>
</evidence>
<dbReference type="AlphaFoldDB" id="T1BMH1"/>
<evidence type="ECO:0000313" key="7">
    <source>
        <dbReference type="EMBL" id="EQD69728.1"/>
    </source>
</evidence>
<reference evidence="7" key="2">
    <citation type="journal article" date="2014" name="ISME J.">
        <title>Microbial stratification in low pH oxic and suboxic macroscopic growths along an acid mine drainage.</title>
        <authorList>
            <person name="Mendez-Garcia C."/>
            <person name="Mesa V."/>
            <person name="Sprenger R.R."/>
            <person name="Richter M."/>
            <person name="Diez M.S."/>
            <person name="Solano J."/>
            <person name="Bargiela R."/>
            <person name="Golyshina O.V."/>
            <person name="Manteca A."/>
            <person name="Ramos J.L."/>
            <person name="Gallego J.R."/>
            <person name="Llorente I."/>
            <person name="Martins Dos Santos V.A."/>
            <person name="Jensen O.N."/>
            <person name="Pelaez A.I."/>
            <person name="Sanchez J."/>
            <person name="Ferrer M."/>
        </authorList>
    </citation>
    <scope>NUCLEOTIDE SEQUENCE</scope>
</reference>
<keyword evidence="3 7" id="KW-0808">Transferase</keyword>
<dbReference type="EMBL" id="AUZX01004863">
    <property type="protein sequence ID" value="EQD69728.1"/>
    <property type="molecule type" value="Genomic_DNA"/>
</dbReference>
<dbReference type="NCBIfam" id="TIGR00536">
    <property type="entry name" value="hemK_fam"/>
    <property type="match status" value="1"/>
</dbReference>
<dbReference type="SUPFAM" id="SSF53335">
    <property type="entry name" value="S-adenosyl-L-methionine-dependent methyltransferases"/>
    <property type="match status" value="1"/>
</dbReference>
<evidence type="ECO:0000256" key="1">
    <source>
        <dbReference type="ARBA" id="ARBA00012771"/>
    </source>
</evidence>
<dbReference type="InterPro" id="IPR007848">
    <property type="entry name" value="Small_mtfrase_dom"/>
</dbReference>
<dbReference type="GO" id="GO:0102559">
    <property type="term" value="F:peptide chain release factor N(5)-glutamine methyltransferase activity"/>
    <property type="evidence" value="ECO:0007669"/>
    <property type="project" value="UniProtKB-EC"/>
</dbReference>
<protein>
    <recommendedName>
        <fullName evidence="1">peptide chain release factor N(5)-glutamine methyltransferase</fullName>
        <ecNumber evidence="1">2.1.1.297</ecNumber>
    </recommendedName>
</protein>
<evidence type="ECO:0000256" key="4">
    <source>
        <dbReference type="ARBA" id="ARBA00022691"/>
    </source>
</evidence>
<accession>T1BMH1</accession>
<dbReference type="GO" id="GO:0032259">
    <property type="term" value="P:methylation"/>
    <property type="evidence" value="ECO:0007669"/>
    <property type="project" value="UniProtKB-KW"/>
</dbReference>
<feature type="domain" description="Methyltransferase small" evidence="6">
    <location>
        <begin position="2"/>
        <end position="84"/>
    </location>
</feature>
<comment type="caution">
    <text evidence="7">The sequence shown here is derived from an EMBL/GenBank/DDBJ whole genome shotgun (WGS) entry which is preliminary data.</text>
</comment>
<dbReference type="InterPro" id="IPR004556">
    <property type="entry name" value="HemK-like"/>
</dbReference>
<dbReference type="PROSITE" id="PS00092">
    <property type="entry name" value="N6_MTASE"/>
    <property type="match status" value="1"/>
</dbReference>
<keyword evidence="2" id="KW-0489">Methyltransferase</keyword>
<evidence type="ECO:0000256" key="5">
    <source>
        <dbReference type="ARBA" id="ARBA00048391"/>
    </source>
</evidence>
<dbReference type="InterPro" id="IPR029063">
    <property type="entry name" value="SAM-dependent_MTases_sf"/>
</dbReference>
<dbReference type="Pfam" id="PF05175">
    <property type="entry name" value="MTS"/>
    <property type="match status" value="1"/>
</dbReference>
<comment type="catalytic activity">
    <reaction evidence="5">
        <text>L-glutaminyl-[peptide chain release factor] + S-adenosyl-L-methionine = N(5)-methyl-L-glutaminyl-[peptide chain release factor] + S-adenosyl-L-homocysteine + H(+)</text>
        <dbReference type="Rhea" id="RHEA:42896"/>
        <dbReference type="Rhea" id="RHEA-COMP:10271"/>
        <dbReference type="Rhea" id="RHEA-COMP:10272"/>
        <dbReference type="ChEBI" id="CHEBI:15378"/>
        <dbReference type="ChEBI" id="CHEBI:30011"/>
        <dbReference type="ChEBI" id="CHEBI:57856"/>
        <dbReference type="ChEBI" id="CHEBI:59789"/>
        <dbReference type="ChEBI" id="CHEBI:61891"/>
        <dbReference type="EC" id="2.1.1.297"/>
    </reaction>
</comment>
<dbReference type="InterPro" id="IPR002052">
    <property type="entry name" value="DNA_methylase_N6_adenine_CS"/>
</dbReference>
<dbReference type="GO" id="GO:0003676">
    <property type="term" value="F:nucleic acid binding"/>
    <property type="evidence" value="ECO:0007669"/>
    <property type="project" value="InterPro"/>
</dbReference>